<accession>A0A7X2T1S7</accession>
<name>A0A7X2T1S7_9CLOT</name>
<dbReference type="Proteomes" id="UP000460287">
    <property type="component" value="Unassembled WGS sequence"/>
</dbReference>
<dbReference type="EMBL" id="VULX01000017">
    <property type="protein sequence ID" value="MSR91874.1"/>
    <property type="molecule type" value="Genomic_DNA"/>
</dbReference>
<reference evidence="2 3" key="1">
    <citation type="submission" date="2019-08" db="EMBL/GenBank/DDBJ databases">
        <title>In-depth cultivation of the pig gut microbiome towards novel bacterial diversity and tailored functional studies.</title>
        <authorList>
            <person name="Wylensek D."/>
            <person name="Hitch T.C.A."/>
            <person name="Clavel T."/>
        </authorList>
    </citation>
    <scope>NUCLEOTIDE SEQUENCE [LARGE SCALE GENOMIC DNA]</scope>
    <source>
        <strain evidence="2 3">WCA-383-APC-5B</strain>
    </source>
</reference>
<evidence type="ECO:0000313" key="3">
    <source>
        <dbReference type="Proteomes" id="UP000460287"/>
    </source>
</evidence>
<evidence type="ECO:0000256" key="1">
    <source>
        <dbReference type="SAM" id="Phobius"/>
    </source>
</evidence>
<keyword evidence="3" id="KW-1185">Reference proteome</keyword>
<keyword evidence="1" id="KW-1133">Transmembrane helix</keyword>
<keyword evidence="1" id="KW-0812">Transmembrane</keyword>
<dbReference type="RefSeq" id="WP_154531770.1">
    <property type="nucleotide sequence ID" value="NZ_JAQXTV010000172.1"/>
</dbReference>
<dbReference type="AlphaFoldDB" id="A0A7X2T1S7"/>
<evidence type="ECO:0000313" key="2">
    <source>
        <dbReference type="EMBL" id="MSR91874.1"/>
    </source>
</evidence>
<protein>
    <submittedName>
        <fullName evidence="2">Uncharacterized protein</fullName>
    </submittedName>
</protein>
<sequence length="108" mass="12363">MDDINKIMQCPEIKKPNKPIRKSAINSAGEFFNILFKSFILPGSVYGIWLCYIAFKPARTTKSLFIFYSVMTLAATALITFIKIAKKSTEISHSYIEALEQYEKDLEK</sequence>
<comment type="caution">
    <text evidence="2">The sequence shown here is derived from an EMBL/GenBank/DDBJ whole genome shotgun (WGS) entry which is preliminary data.</text>
</comment>
<keyword evidence="1" id="KW-0472">Membrane</keyword>
<proteinExistence type="predicted"/>
<feature type="transmembrane region" description="Helical" evidence="1">
    <location>
        <begin position="67"/>
        <end position="85"/>
    </location>
</feature>
<organism evidence="2 3">
    <name type="scientific">Inconstantimicrobium porci</name>
    <dbReference type="NCBI Taxonomy" id="2652291"/>
    <lineage>
        <taxon>Bacteria</taxon>
        <taxon>Bacillati</taxon>
        <taxon>Bacillota</taxon>
        <taxon>Clostridia</taxon>
        <taxon>Eubacteriales</taxon>
        <taxon>Clostridiaceae</taxon>
        <taxon>Inconstantimicrobium</taxon>
    </lineage>
</organism>
<gene>
    <name evidence="2" type="ORF">FYJ33_10775</name>
</gene>
<feature type="transmembrane region" description="Helical" evidence="1">
    <location>
        <begin position="31"/>
        <end position="55"/>
    </location>
</feature>